<feature type="transmembrane region" description="Helical" evidence="10">
    <location>
        <begin position="523"/>
        <end position="539"/>
    </location>
</feature>
<dbReference type="Proteomes" id="UP000078561">
    <property type="component" value="Unassembled WGS sequence"/>
</dbReference>
<dbReference type="GO" id="GO:0016020">
    <property type="term" value="C:membrane"/>
    <property type="evidence" value="ECO:0007669"/>
    <property type="project" value="UniProtKB-SubCell"/>
</dbReference>
<dbReference type="InterPro" id="IPR006153">
    <property type="entry name" value="Cation/H_exchanger_TM"/>
</dbReference>
<evidence type="ECO:0000256" key="11">
    <source>
        <dbReference type="SAM" id="SignalP"/>
    </source>
</evidence>
<evidence type="ECO:0000256" key="1">
    <source>
        <dbReference type="ARBA" id="ARBA00004141"/>
    </source>
</evidence>
<feature type="domain" description="Cation/H+ exchanger transmembrane" evidence="12">
    <location>
        <begin position="309"/>
        <end position="713"/>
    </location>
</feature>
<feature type="chain" id="PRO_5007843336" description="Cation/H+ exchanger transmembrane domain-containing protein" evidence="11">
    <location>
        <begin position="24"/>
        <end position="734"/>
    </location>
</feature>
<organism evidence="13">
    <name type="scientific">Absidia glauca</name>
    <name type="common">Pin mould</name>
    <dbReference type="NCBI Taxonomy" id="4829"/>
    <lineage>
        <taxon>Eukaryota</taxon>
        <taxon>Fungi</taxon>
        <taxon>Fungi incertae sedis</taxon>
        <taxon>Mucoromycota</taxon>
        <taxon>Mucoromycotina</taxon>
        <taxon>Mucoromycetes</taxon>
        <taxon>Mucorales</taxon>
        <taxon>Cunninghamellaceae</taxon>
        <taxon>Absidia</taxon>
    </lineage>
</organism>
<keyword evidence="7" id="KW-0406">Ion transport</keyword>
<feature type="transmembrane region" description="Helical" evidence="10">
    <location>
        <begin position="304"/>
        <end position="335"/>
    </location>
</feature>
<evidence type="ECO:0000256" key="10">
    <source>
        <dbReference type="SAM" id="Phobius"/>
    </source>
</evidence>
<evidence type="ECO:0000256" key="6">
    <source>
        <dbReference type="ARBA" id="ARBA00022989"/>
    </source>
</evidence>
<dbReference type="OMA" id="HAIRESH"/>
<feature type="region of interest" description="Disordered" evidence="9">
    <location>
        <begin position="152"/>
        <end position="186"/>
    </location>
</feature>
<dbReference type="PANTHER" id="PTHR16254:SF14">
    <property type="entry name" value="TRANSMEMBRANE AND COILED-COIL DOMAIN-CONTAINING PROTEIN 3"/>
    <property type="match status" value="1"/>
</dbReference>
<proteinExistence type="predicted"/>
<feature type="region of interest" description="Disordered" evidence="9">
    <location>
        <begin position="230"/>
        <end position="265"/>
    </location>
</feature>
<feature type="region of interest" description="Disordered" evidence="9">
    <location>
        <begin position="567"/>
        <end position="587"/>
    </location>
</feature>
<evidence type="ECO:0000256" key="5">
    <source>
        <dbReference type="ARBA" id="ARBA00022729"/>
    </source>
</evidence>
<evidence type="ECO:0000256" key="2">
    <source>
        <dbReference type="ARBA" id="ARBA00022448"/>
    </source>
</evidence>
<evidence type="ECO:0000256" key="9">
    <source>
        <dbReference type="SAM" id="MobiDB-lite"/>
    </source>
</evidence>
<feature type="transmembrane region" description="Helical" evidence="10">
    <location>
        <begin position="437"/>
        <end position="458"/>
    </location>
</feature>
<dbReference type="InterPro" id="IPR038770">
    <property type="entry name" value="Na+/solute_symporter_sf"/>
</dbReference>
<protein>
    <recommendedName>
        <fullName evidence="12">Cation/H+ exchanger transmembrane domain-containing protein</fullName>
    </recommendedName>
</protein>
<dbReference type="STRING" id="4829.A0A163JHI6"/>
<feature type="transmembrane region" description="Helical" evidence="10">
    <location>
        <begin position="694"/>
        <end position="713"/>
    </location>
</feature>
<keyword evidence="14" id="KW-1185">Reference proteome</keyword>
<keyword evidence="6 10" id="KW-1133">Transmembrane helix</keyword>
<evidence type="ECO:0000256" key="8">
    <source>
        <dbReference type="ARBA" id="ARBA00023136"/>
    </source>
</evidence>
<dbReference type="PANTHER" id="PTHR16254">
    <property type="entry name" value="POTASSIUM/PROTON ANTIPORTER-RELATED"/>
    <property type="match status" value="1"/>
</dbReference>
<evidence type="ECO:0000259" key="12">
    <source>
        <dbReference type="Pfam" id="PF00999"/>
    </source>
</evidence>
<keyword evidence="5 11" id="KW-0732">Signal</keyword>
<dbReference type="Pfam" id="PF00999">
    <property type="entry name" value="Na_H_Exchanger"/>
    <property type="match status" value="1"/>
</dbReference>
<name>A0A163JHI6_ABSGL</name>
<feature type="transmembrane region" description="Helical" evidence="10">
    <location>
        <begin position="347"/>
        <end position="366"/>
    </location>
</feature>
<feature type="transmembrane region" description="Helical" evidence="10">
    <location>
        <begin position="410"/>
        <end position="431"/>
    </location>
</feature>
<dbReference type="GO" id="GO:0015386">
    <property type="term" value="F:potassium:proton antiporter activity"/>
    <property type="evidence" value="ECO:0007669"/>
    <property type="project" value="InterPro"/>
</dbReference>
<sequence>MLQPSSLFLFLLLLFTHVITVLSEPPSSSKIHPFVPQNAASLYALLQKGQMHRQELIQRKDQLYAHLQQVQDLDTSHLYQLVGVQLDDFVAFESLVFGMLGVYTNTVDDTTSFTQQRWYDYRSPALRLTYDFQLAIKASHDRTRSTPWTQLKQWATQQQKDNNSSTTGTYAPHHQHQSDEGSDQGESIQALLHSMLQEVSDTADQLEKDMHQHNIQFTSGHLETVFKVDDPQQQQQHSNNSSTSPDDHTSNNNNGNNGEGDDKRTAGEGASIVTLIDQDQNEYIMTRPADTTVIYEDMQFLHDVILILVVSFFFGLLFSFVGLPAFFGYILAGILTGPSGYDMIKELIQTETLAQLGVVLIVFVLGLECSLEKLKSMWRVALCGVTMILLVTIAVFVLMGLLLGTTIKEAVFVGACVSLSSTAVVVKVIPIEQLGEHLYGLLVMQDVLLGFMLALVPAMAKSGLNIMAKAVLHVSLSFLVFTAMCVGLMRVVLPSAPRLVRRLVPPSLLATVVHNLSQYHHELVLLGALAICLVMSVVSESLGLGMELGCFAAGVVIRSISTESSSSQHHHHQHQHQHHQHQHQHHQHHHHDTASSLLLTVITPVRDLFSCLFFASIGLHVYPSFLASELMLLLILTTMVMGFKYLVTTGVLVSMNTFDLRACSSMSVALAQISEFAFVLASRAKQLHIISREVYYLLLAVTALTLMATPVLWKLTHTNHQHGDDTGSDADKVA</sequence>
<keyword evidence="4 10" id="KW-0812">Transmembrane</keyword>
<dbReference type="OrthoDB" id="1654420at2759"/>
<accession>A0A163JHI6</accession>
<keyword evidence="8 10" id="KW-0472">Membrane</keyword>
<evidence type="ECO:0000256" key="7">
    <source>
        <dbReference type="ARBA" id="ARBA00023065"/>
    </source>
</evidence>
<dbReference type="Gene3D" id="1.20.1530.20">
    <property type="match status" value="1"/>
</dbReference>
<comment type="subcellular location">
    <subcellularLocation>
        <location evidence="1">Membrane</location>
        <topology evidence="1">Multi-pass membrane protein</topology>
    </subcellularLocation>
</comment>
<keyword evidence="2" id="KW-0813">Transport</keyword>
<dbReference type="InterPro" id="IPR045158">
    <property type="entry name" value="KEA4/5/6-like"/>
</dbReference>
<reference evidence="13" key="1">
    <citation type="submission" date="2016-04" db="EMBL/GenBank/DDBJ databases">
        <authorList>
            <person name="Evans L.H."/>
            <person name="Alamgir A."/>
            <person name="Owens N."/>
            <person name="Weber N.D."/>
            <person name="Virtaneva K."/>
            <person name="Barbian K."/>
            <person name="Babar A."/>
            <person name="Rosenke K."/>
        </authorList>
    </citation>
    <scope>NUCLEOTIDE SEQUENCE [LARGE SCALE GENOMIC DNA]</scope>
    <source>
        <strain evidence="13">CBS 101.48</strain>
    </source>
</reference>
<dbReference type="EMBL" id="LT552694">
    <property type="protein sequence ID" value="SAL99374.1"/>
    <property type="molecule type" value="Genomic_DNA"/>
</dbReference>
<evidence type="ECO:0000313" key="13">
    <source>
        <dbReference type="EMBL" id="SAL99374.1"/>
    </source>
</evidence>
<gene>
    <name evidence="13" type="primary">ABSGL_04987.1 scaffold 6267</name>
</gene>
<feature type="compositionally biased region" description="Polar residues" evidence="9">
    <location>
        <begin position="152"/>
        <end position="169"/>
    </location>
</feature>
<feature type="transmembrane region" description="Helical" evidence="10">
    <location>
        <begin position="470"/>
        <end position="493"/>
    </location>
</feature>
<keyword evidence="3" id="KW-0050">Antiport</keyword>
<feature type="signal peptide" evidence="11">
    <location>
        <begin position="1"/>
        <end position="23"/>
    </location>
</feature>
<dbReference type="AlphaFoldDB" id="A0A163JHI6"/>
<dbReference type="InParanoid" id="A0A163JHI6"/>
<feature type="compositionally biased region" description="Basic residues" evidence="9">
    <location>
        <begin position="568"/>
        <end position="587"/>
    </location>
</feature>
<evidence type="ECO:0000313" key="14">
    <source>
        <dbReference type="Proteomes" id="UP000078561"/>
    </source>
</evidence>
<evidence type="ECO:0000256" key="3">
    <source>
        <dbReference type="ARBA" id="ARBA00022449"/>
    </source>
</evidence>
<feature type="transmembrane region" description="Helical" evidence="10">
    <location>
        <begin position="631"/>
        <end position="653"/>
    </location>
</feature>
<feature type="transmembrane region" description="Helical" evidence="10">
    <location>
        <begin position="378"/>
        <end position="403"/>
    </location>
</feature>
<evidence type="ECO:0000256" key="4">
    <source>
        <dbReference type="ARBA" id="ARBA00022692"/>
    </source>
</evidence>